<feature type="region of interest" description="Disordered" evidence="1">
    <location>
        <begin position="9"/>
        <end position="80"/>
    </location>
</feature>
<dbReference type="InterPro" id="IPR008983">
    <property type="entry name" value="Tumour_necrosis_fac-like_dom"/>
</dbReference>
<proteinExistence type="predicted"/>
<accession>A0ABD6RPQ3</accession>
<name>A0ABD6RPQ3_CLOSG</name>
<organism evidence="2 3">
    <name type="scientific">Clostridium sporogenes</name>
    <dbReference type="NCBI Taxonomy" id="1509"/>
    <lineage>
        <taxon>Bacteria</taxon>
        <taxon>Bacillati</taxon>
        <taxon>Bacillota</taxon>
        <taxon>Clostridia</taxon>
        <taxon>Eubacteriales</taxon>
        <taxon>Clostridiaceae</taxon>
        <taxon>Clostridium</taxon>
    </lineage>
</organism>
<reference evidence="2 3" key="1">
    <citation type="submission" date="2017-02" db="EMBL/GenBank/DDBJ databases">
        <title>Differentiating clades of botulinum-neurotoxin-producing Clostridia with a simple, multiplex PCR assay.</title>
        <authorList>
            <person name="Williamson C.H.D."/>
            <person name="Vazquez A."/>
            <person name="Hill K."/>
            <person name="Smith T.J."/>
            <person name="Nottingham R."/>
            <person name="Stone N.E."/>
            <person name="Sobek C.J."/>
            <person name="Cocking J.H."/>
            <person name="Fernandez R.A."/>
            <person name="Caballero P.A."/>
            <person name="Leiser O.P."/>
            <person name="Keim P."/>
            <person name="Sahl J.W."/>
        </authorList>
    </citation>
    <scope>NUCLEOTIDE SEQUENCE [LARGE SCALE GENOMIC DNA]</scope>
    <source>
        <strain evidence="2 3">CLS_DGF_0088_06</strain>
    </source>
</reference>
<sequence length="225" mass="23013">MPCCGRCTCPRGATGPTGPRGSRGVTGPRGATGSRGITGTRGVTGPRGITGTRGITGPRGVTGTRGITGPTGPRGVTGTTGPSQLGTIYVYRDLTDVLVVGTNEAISYNKVGPITPASLYSFTPPSTNITINETGIYRIFYTVLTSTSNGIGEIFMNNVPVPGSAHTANGNNQMVGIVDVEVDTAPATFQIRNVSTQTLTVVASTTIPGTTRTTNPVTVSIVKII</sequence>
<dbReference type="PANTHER" id="PTHR24023:SF1095">
    <property type="entry name" value="EGF-LIKE DOMAIN-CONTAINING PROTEIN"/>
    <property type="match status" value="1"/>
</dbReference>
<gene>
    <name evidence="2" type="ORF">B2H94_10685</name>
</gene>
<dbReference type="Gene3D" id="2.60.120.40">
    <property type="match status" value="1"/>
</dbReference>
<dbReference type="Pfam" id="PF01391">
    <property type="entry name" value="Collagen"/>
    <property type="match status" value="1"/>
</dbReference>
<evidence type="ECO:0000313" key="2">
    <source>
        <dbReference type="EMBL" id="OSB17317.1"/>
    </source>
</evidence>
<dbReference type="InterPro" id="IPR008160">
    <property type="entry name" value="Collagen"/>
</dbReference>
<dbReference type="PANTHER" id="PTHR24023">
    <property type="entry name" value="COLLAGEN ALPHA"/>
    <property type="match status" value="1"/>
</dbReference>
<comment type="caution">
    <text evidence="2">The sequence shown here is derived from an EMBL/GenBank/DDBJ whole genome shotgun (WGS) entry which is preliminary data.</text>
</comment>
<evidence type="ECO:0000313" key="3">
    <source>
        <dbReference type="Proteomes" id="UP000193911"/>
    </source>
</evidence>
<evidence type="ECO:0008006" key="4">
    <source>
        <dbReference type="Google" id="ProtNLM"/>
    </source>
</evidence>
<dbReference type="AlphaFoldDB" id="A0ABD6RPQ3"/>
<dbReference type="InterPro" id="IPR050149">
    <property type="entry name" value="Collagen_superfamily"/>
</dbReference>
<protein>
    <recommendedName>
        <fullName evidence="4">Collagen-like protein</fullName>
    </recommendedName>
</protein>
<dbReference type="Proteomes" id="UP000193911">
    <property type="component" value="Unassembled WGS sequence"/>
</dbReference>
<evidence type="ECO:0000256" key="1">
    <source>
        <dbReference type="SAM" id="MobiDB-lite"/>
    </source>
</evidence>
<dbReference type="EMBL" id="MWJJ01000002">
    <property type="protein sequence ID" value="OSB17317.1"/>
    <property type="molecule type" value="Genomic_DNA"/>
</dbReference>